<accession>A0A6J1FJ83</accession>
<dbReference type="GO" id="GO:0008270">
    <property type="term" value="F:zinc ion binding"/>
    <property type="evidence" value="ECO:0007669"/>
    <property type="project" value="UniProtKB-KW"/>
</dbReference>
<dbReference type="PROSITE" id="PS50016">
    <property type="entry name" value="ZF_PHD_2"/>
    <property type="match status" value="1"/>
</dbReference>
<comment type="subcellular location">
    <subcellularLocation>
        <location evidence="1">Nucleus</location>
    </subcellularLocation>
</comment>
<feature type="domain" description="PHD-type" evidence="8">
    <location>
        <begin position="296"/>
        <end position="341"/>
    </location>
</feature>
<feature type="compositionally biased region" description="Polar residues" evidence="7">
    <location>
        <begin position="9"/>
        <end position="27"/>
    </location>
</feature>
<dbReference type="InterPro" id="IPR011011">
    <property type="entry name" value="Znf_FYVE_PHD"/>
</dbReference>
<dbReference type="AlphaFoldDB" id="A0A6J1FJ83"/>
<organism evidence="10 11">
    <name type="scientific">Cucurbita moschata</name>
    <name type="common">Winter crookneck squash</name>
    <name type="synonym">Cucurbita pepo var. moschata</name>
    <dbReference type="NCBI Taxonomy" id="3662"/>
    <lineage>
        <taxon>Eukaryota</taxon>
        <taxon>Viridiplantae</taxon>
        <taxon>Streptophyta</taxon>
        <taxon>Embryophyta</taxon>
        <taxon>Tracheophyta</taxon>
        <taxon>Spermatophyta</taxon>
        <taxon>Magnoliopsida</taxon>
        <taxon>eudicotyledons</taxon>
        <taxon>Gunneridae</taxon>
        <taxon>Pentapetalae</taxon>
        <taxon>rosids</taxon>
        <taxon>fabids</taxon>
        <taxon>Cucurbitales</taxon>
        <taxon>Cucurbitaceae</taxon>
        <taxon>Cucurbiteae</taxon>
        <taxon>Cucurbita</taxon>
    </lineage>
</organism>
<dbReference type="GO" id="GO:0016747">
    <property type="term" value="F:acyltransferase activity, transferring groups other than amino-acyl groups"/>
    <property type="evidence" value="ECO:0007669"/>
    <property type="project" value="InterPro"/>
</dbReference>
<dbReference type="InterPro" id="IPR032308">
    <property type="entry name" value="TDBD"/>
</dbReference>
<evidence type="ECO:0000259" key="9">
    <source>
        <dbReference type="PROSITE" id="PS51186"/>
    </source>
</evidence>
<feature type="region of interest" description="Disordered" evidence="7">
    <location>
        <begin position="127"/>
        <end position="176"/>
    </location>
</feature>
<sequence>MEIFEETSDGSNVHNDGHSSPTESNVPTRHRLFRAKYAPEAVVNWYMIALDKNTTLKKSAVKEDALGHLLSMGWKIYYIQKKTKQELRYKCPSGRVYISLRTACKTCIDQGGAGLALPTVTVSEGEGKETAPFLKKPNDDSEDSECVKSPAPPLRNWGNIKTPPSPPQAAAGGTSQRHPRIALSNLIDQSVVSPGDRAYYKISSKNDPLMAWGSITDEGLIKCDCCSEVFSISNFEAHTGSTKRRPAANIFLEDGRSLLDCQMQIDQNQNQNQNETKGNDQKVNKTTTTLCMDKNDSICSICHFGGELILCVRCPAAFHGGCLGFKGIPLGDWACPSCCCKICGQVPYNFDGVVSDHQPDASLVKCVQCEQNVHIGCARSVQFLEDGNPNQAMDRENWSCTKRCEDIHMGLQKLLWKRNPVGVEQGNQGNLTWTLMKHTDTMSEHQRKRLNTALGVMRGGFRPLKDPNTNHELMEDVVFGRRSNSKRLNFEGFYTVILERKNAVTTVATVRVYGEEVAEVPFVVTRLRHRRHGMCRTLMNELERQLMKLGVKTLTLPAVGEALNIWIDRFGFSKMTCCERLELAKYTLLGFPHTVRCQKDLEKRISNDAEWCPMKWPTPSVEEHDISVEEHDILDQMSFDDWSSISDAFD</sequence>
<dbReference type="InterPro" id="IPR019787">
    <property type="entry name" value="Znf_PHD-finger"/>
</dbReference>
<dbReference type="GO" id="GO:0003714">
    <property type="term" value="F:transcription corepressor activity"/>
    <property type="evidence" value="ECO:0007669"/>
    <property type="project" value="InterPro"/>
</dbReference>
<evidence type="ECO:0000256" key="6">
    <source>
        <dbReference type="PROSITE-ProRule" id="PRU00146"/>
    </source>
</evidence>
<keyword evidence="10" id="KW-1185">Reference proteome</keyword>
<dbReference type="Pfam" id="PF16135">
    <property type="entry name" value="TDBD"/>
    <property type="match status" value="1"/>
</dbReference>
<evidence type="ECO:0000256" key="4">
    <source>
        <dbReference type="ARBA" id="ARBA00022833"/>
    </source>
</evidence>
<dbReference type="CDD" id="cd04301">
    <property type="entry name" value="NAT_SF"/>
    <property type="match status" value="1"/>
</dbReference>
<gene>
    <name evidence="11" type="primary">LOC111446221</name>
</gene>
<dbReference type="Pfam" id="PF23209">
    <property type="entry name" value="IDM1_C"/>
    <property type="match status" value="1"/>
</dbReference>
<dbReference type="PROSITE" id="PS51186">
    <property type="entry name" value="GNAT"/>
    <property type="match status" value="1"/>
</dbReference>
<protein>
    <submittedName>
        <fullName evidence="11">Increased DNA methylation 1-like</fullName>
    </submittedName>
</protein>
<dbReference type="RefSeq" id="XP_022940706.1">
    <property type="nucleotide sequence ID" value="XM_023084938.1"/>
</dbReference>
<evidence type="ECO:0000256" key="3">
    <source>
        <dbReference type="ARBA" id="ARBA00022771"/>
    </source>
</evidence>
<dbReference type="InterPro" id="IPR019786">
    <property type="entry name" value="Zinc_finger_PHD-type_CS"/>
</dbReference>
<evidence type="ECO:0000256" key="2">
    <source>
        <dbReference type="ARBA" id="ARBA00022723"/>
    </source>
</evidence>
<dbReference type="InterPro" id="IPR016181">
    <property type="entry name" value="Acyl_CoA_acyltransferase"/>
</dbReference>
<evidence type="ECO:0000313" key="11">
    <source>
        <dbReference type="RefSeq" id="XP_022940706.1"/>
    </source>
</evidence>
<dbReference type="SUPFAM" id="SSF57903">
    <property type="entry name" value="FYVE/PHD zinc finger"/>
    <property type="match status" value="1"/>
</dbReference>
<evidence type="ECO:0000256" key="1">
    <source>
        <dbReference type="ARBA" id="ARBA00004123"/>
    </source>
</evidence>
<dbReference type="KEGG" id="cmos:111446221"/>
<evidence type="ECO:0000259" key="8">
    <source>
        <dbReference type="PROSITE" id="PS50016"/>
    </source>
</evidence>
<feature type="domain" description="N-acetyltransferase" evidence="9">
    <location>
        <begin position="440"/>
        <end position="602"/>
    </location>
</feature>
<feature type="region of interest" description="Disordered" evidence="7">
    <location>
        <begin position="1"/>
        <end position="27"/>
    </location>
</feature>
<dbReference type="Gene3D" id="3.30.40.10">
    <property type="entry name" value="Zinc/RING finger domain, C3HC4 (zinc finger)"/>
    <property type="match status" value="1"/>
</dbReference>
<dbReference type="PANTHER" id="PTHR46309">
    <property type="entry name" value="PHD FINGER PROTEIN 12"/>
    <property type="match status" value="1"/>
</dbReference>
<dbReference type="SMR" id="A0A6J1FJ83"/>
<dbReference type="PROSITE" id="PS01359">
    <property type="entry name" value="ZF_PHD_1"/>
    <property type="match status" value="1"/>
</dbReference>
<dbReference type="InterPro" id="IPR001965">
    <property type="entry name" value="Znf_PHD"/>
</dbReference>
<dbReference type="PANTHER" id="PTHR46309:SF12">
    <property type="entry name" value="GB|AAC80581.1"/>
    <property type="match status" value="1"/>
</dbReference>
<dbReference type="Pfam" id="PF22970">
    <property type="entry name" value="DUF7028"/>
    <property type="match status" value="1"/>
</dbReference>
<dbReference type="Gene3D" id="3.40.630.30">
    <property type="match status" value="1"/>
</dbReference>
<keyword evidence="3 6" id="KW-0863">Zinc-finger</keyword>
<dbReference type="Proteomes" id="UP000504609">
    <property type="component" value="Unplaced"/>
</dbReference>
<dbReference type="GO" id="GO:0005634">
    <property type="term" value="C:nucleus"/>
    <property type="evidence" value="ECO:0007669"/>
    <property type="project" value="UniProtKB-SubCell"/>
</dbReference>
<proteinExistence type="predicted"/>
<dbReference type="InterPro" id="IPR054292">
    <property type="entry name" value="DUF7028"/>
</dbReference>
<dbReference type="GO" id="GO:0006357">
    <property type="term" value="P:regulation of transcription by RNA polymerase II"/>
    <property type="evidence" value="ECO:0007669"/>
    <property type="project" value="TreeGrafter"/>
</dbReference>
<reference evidence="11" key="1">
    <citation type="submission" date="2025-08" db="UniProtKB">
        <authorList>
            <consortium name="RefSeq"/>
        </authorList>
    </citation>
    <scope>IDENTIFICATION</scope>
    <source>
        <tissue evidence="11">Young leaves</tissue>
    </source>
</reference>
<evidence type="ECO:0000313" key="10">
    <source>
        <dbReference type="Proteomes" id="UP000504609"/>
    </source>
</evidence>
<dbReference type="GeneID" id="111446221"/>
<keyword evidence="5" id="KW-0539">Nucleus</keyword>
<evidence type="ECO:0000256" key="7">
    <source>
        <dbReference type="SAM" id="MobiDB-lite"/>
    </source>
</evidence>
<dbReference type="InterPro" id="IPR000182">
    <property type="entry name" value="GNAT_dom"/>
</dbReference>
<dbReference type="SMART" id="SM00249">
    <property type="entry name" value="PHD"/>
    <property type="match status" value="2"/>
</dbReference>
<evidence type="ECO:0000256" key="5">
    <source>
        <dbReference type="ARBA" id="ARBA00023242"/>
    </source>
</evidence>
<dbReference type="InterPro" id="IPR013083">
    <property type="entry name" value="Znf_RING/FYVE/PHD"/>
</dbReference>
<dbReference type="InterPro" id="IPR042163">
    <property type="entry name" value="PHF12"/>
</dbReference>
<dbReference type="InterPro" id="IPR056511">
    <property type="entry name" value="IDM1_C"/>
</dbReference>
<keyword evidence="2" id="KW-0479">Metal-binding</keyword>
<name>A0A6J1FJ83_CUCMO</name>
<dbReference type="SUPFAM" id="SSF55729">
    <property type="entry name" value="Acyl-CoA N-acyltransferases (Nat)"/>
    <property type="match status" value="1"/>
</dbReference>
<keyword evidence="4" id="KW-0862">Zinc</keyword>
<dbReference type="Pfam" id="PF00628">
    <property type="entry name" value="PHD"/>
    <property type="match status" value="1"/>
</dbReference>